<dbReference type="PANTHER" id="PTHR11012:SF56">
    <property type="entry name" value="CHK KINASE-LIKE DOMAIN-CONTAINING PROTEIN-RELATED"/>
    <property type="match status" value="1"/>
</dbReference>
<organism evidence="2 3">
    <name type="scientific">Clunio marinus</name>
    <dbReference type="NCBI Taxonomy" id="568069"/>
    <lineage>
        <taxon>Eukaryota</taxon>
        <taxon>Metazoa</taxon>
        <taxon>Ecdysozoa</taxon>
        <taxon>Arthropoda</taxon>
        <taxon>Hexapoda</taxon>
        <taxon>Insecta</taxon>
        <taxon>Pterygota</taxon>
        <taxon>Neoptera</taxon>
        <taxon>Endopterygota</taxon>
        <taxon>Diptera</taxon>
        <taxon>Nematocera</taxon>
        <taxon>Chironomoidea</taxon>
        <taxon>Chironomidae</taxon>
        <taxon>Clunio</taxon>
    </lineage>
</organism>
<dbReference type="Gene3D" id="3.90.1200.10">
    <property type="match status" value="1"/>
</dbReference>
<evidence type="ECO:0000313" key="2">
    <source>
        <dbReference type="EMBL" id="CRL02247.1"/>
    </source>
</evidence>
<dbReference type="InterPro" id="IPR015897">
    <property type="entry name" value="CHK_kinase-like"/>
</dbReference>
<dbReference type="AlphaFoldDB" id="A0A1J1IPV0"/>
<dbReference type="Pfam" id="PF02958">
    <property type="entry name" value="EcKL"/>
    <property type="match status" value="1"/>
</dbReference>
<dbReference type="Proteomes" id="UP000183832">
    <property type="component" value="Unassembled WGS sequence"/>
</dbReference>
<gene>
    <name evidence="2" type="ORF">CLUMA_CG015266</name>
</gene>
<accession>A0A1J1IPV0</accession>
<dbReference type="SUPFAM" id="SSF56112">
    <property type="entry name" value="Protein kinase-like (PK-like)"/>
    <property type="match status" value="1"/>
</dbReference>
<sequence length="428" mass="48651">MTNENTKFINSLFLKNLLENQFGQKDVKIKTYTAEQPSENGNVYTRAAISRIFVKFSSATKSEEVLSFVMKIKPTKGELSDEFKVSGDFMKEVQVYRNVLPAISTTLKKIGEKIEFTPNVISTFNIPTDGIVFEEVTNRGYHIQFEKTGLNFEQSVLALQKLACFHAASAMLMENTSLDLDRFSKGTFHNDWKNKLEYFTEAYRLVIDNANGLGIDNTIQQKLKEFSTRSIPKVIEDYTSAIKGFKVLNHGDFYTRNIFFKYKGNELVDVLFVDFQNAVIGTPLIDLFYFLTSSVAVSVLATSRDELVYAYHEALSTLLESLGYQGYIPSLNDIQVEFLKRSSMEMYFGLTLAPYLRSFEPRIVTAVQPSLYKDEYLQQLKKNGKEVLIQNKDFIIGQLKRFDVIGTLDCASNDGRIGGIKSRFSGKV</sequence>
<evidence type="ECO:0000259" key="1">
    <source>
        <dbReference type="SMART" id="SM00587"/>
    </source>
</evidence>
<feature type="domain" description="CHK kinase-like" evidence="1">
    <location>
        <begin position="131"/>
        <end position="321"/>
    </location>
</feature>
<keyword evidence="3" id="KW-1185">Reference proteome</keyword>
<protein>
    <submittedName>
        <fullName evidence="2">CLUMA_CG015266, isoform A</fullName>
    </submittedName>
</protein>
<dbReference type="PANTHER" id="PTHR11012">
    <property type="entry name" value="PROTEIN KINASE-LIKE DOMAIN-CONTAINING"/>
    <property type="match status" value="1"/>
</dbReference>
<dbReference type="SMART" id="SM00587">
    <property type="entry name" value="CHK"/>
    <property type="match status" value="1"/>
</dbReference>
<dbReference type="OrthoDB" id="411145at2759"/>
<name>A0A1J1IPV0_9DIPT</name>
<dbReference type="EMBL" id="CVRI01000057">
    <property type="protein sequence ID" value="CRL02247.1"/>
    <property type="molecule type" value="Genomic_DNA"/>
</dbReference>
<evidence type="ECO:0000313" key="3">
    <source>
        <dbReference type="Proteomes" id="UP000183832"/>
    </source>
</evidence>
<dbReference type="STRING" id="568069.A0A1J1IPV0"/>
<reference evidence="2 3" key="1">
    <citation type="submission" date="2015-04" db="EMBL/GenBank/DDBJ databases">
        <authorList>
            <person name="Syromyatnikov M.Y."/>
            <person name="Popov V.N."/>
        </authorList>
    </citation>
    <scope>NUCLEOTIDE SEQUENCE [LARGE SCALE GENOMIC DNA]</scope>
</reference>
<proteinExistence type="predicted"/>
<dbReference type="InterPro" id="IPR011009">
    <property type="entry name" value="Kinase-like_dom_sf"/>
</dbReference>
<dbReference type="InterPro" id="IPR004119">
    <property type="entry name" value="EcKL"/>
</dbReference>